<name>A0A1A8PSR6_9TELE</name>
<dbReference type="EMBL" id="HAEH01008380">
    <property type="protein sequence ID" value="SBR84311.1"/>
    <property type="molecule type" value="Transcribed_RNA"/>
</dbReference>
<organism evidence="1">
    <name type="scientific">Nothobranchius rachovii</name>
    <name type="common">bluefin notho</name>
    <dbReference type="NCBI Taxonomy" id="451742"/>
    <lineage>
        <taxon>Eukaryota</taxon>
        <taxon>Metazoa</taxon>
        <taxon>Chordata</taxon>
        <taxon>Craniata</taxon>
        <taxon>Vertebrata</taxon>
        <taxon>Euteleostomi</taxon>
        <taxon>Actinopterygii</taxon>
        <taxon>Neopterygii</taxon>
        <taxon>Teleostei</taxon>
        <taxon>Neoteleostei</taxon>
        <taxon>Acanthomorphata</taxon>
        <taxon>Ovalentaria</taxon>
        <taxon>Atherinomorphae</taxon>
        <taxon>Cyprinodontiformes</taxon>
        <taxon>Nothobranchiidae</taxon>
        <taxon>Nothobranchius</taxon>
    </lineage>
</organism>
<reference evidence="1" key="2">
    <citation type="submission" date="2016-06" db="EMBL/GenBank/DDBJ databases">
        <title>The genome of a short-lived fish provides insights into sex chromosome evolution and the genetic control of aging.</title>
        <authorList>
            <person name="Reichwald K."/>
            <person name="Felder M."/>
            <person name="Petzold A."/>
            <person name="Koch P."/>
            <person name="Groth M."/>
            <person name="Platzer M."/>
        </authorList>
    </citation>
    <scope>NUCLEOTIDE SEQUENCE</scope>
    <source>
        <tissue evidence="1">Brain</tissue>
    </source>
</reference>
<gene>
    <name evidence="1" type="primary">Nfu_g_1_005029</name>
</gene>
<proteinExistence type="predicted"/>
<dbReference type="AlphaFoldDB" id="A0A1A8PSR6"/>
<feature type="non-terminal residue" evidence="1">
    <location>
        <position position="1"/>
    </location>
</feature>
<accession>A0A1A8PSR6</accession>
<reference evidence="1" key="1">
    <citation type="submission" date="2016-05" db="EMBL/GenBank/DDBJ databases">
        <authorList>
            <person name="Lavstsen T."/>
            <person name="Jespersen J.S."/>
        </authorList>
    </citation>
    <scope>NUCLEOTIDE SEQUENCE</scope>
    <source>
        <tissue evidence="1">Brain</tissue>
    </source>
</reference>
<sequence>SRLSFARLWPAPVYYTLRILERWLRRQTTFCWLPSLQDCTPFYQDRMKAKRWLRLLLLDTRRGPMFCASITADLV</sequence>
<evidence type="ECO:0000313" key="1">
    <source>
        <dbReference type="EMBL" id="SBR84311.1"/>
    </source>
</evidence>
<protein>
    <submittedName>
        <fullName evidence="1">Uncharacterized protein</fullName>
    </submittedName>
</protein>